<organism evidence="5 6">
    <name type="scientific">Micavibrio aeruginosavorus</name>
    <dbReference type="NCBI Taxonomy" id="349221"/>
    <lineage>
        <taxon>Bacteria</taxon>
        <taxon>Pseudomonadati</taxon>
        <taxon>Bdellovibrionota</taxon>
        <taxon>Bdellovibrionia</taxon>
        <taxon>Bdellovibrionales</taxon>
        <taxon>Pseudobdellovibrionaceae</taxon>
        <taxon>Micavibrio</taxon>
    </lineage>
</organism>
<sequence>MEGAMSLKRNIKLIKAHTVCSNMLFMLPVIVPYYNSIGLTFRDFLIGEAVFSASVLLCEVPSGWISDVWRRKTTLMIGALLFVGGCCGLMLANGFWAATFMQVIFGVSIALGSGTNTALLYDSLADAGREEEYRRIDGNRHGAGIYGTAVACMAGALLFAVDPKLPLLFDAVIMIIAMIIVACIDEPHRHKKSVERHMFHDMWMTMKYALSGHPEITGIIILSTVIFATTKLMLWAQQPFYMMIGVPVEWFGFILTAAYIIGGIAAQFGHCLEKRFGNRTALGFTAGTLVASCFLLVMLPPLWIAMPLFLTGTLTYAICSPRINNAINSRVGSERRATVLSTANLMVHFLFIPSSVLVGYLSEHGGIQLSLAWMGGQLLVLSALGLWLWSRQTIRSRVPA</sequence>
<feature type="transmembrane region" description="Helical" evidence="4">
    <location>
        <begin position="46"/>
        <end position="65"/>
    </location>
</feature>
<evidence type="ECO:0000256" key="2">
    <source>
        <dbReference type="ARBA" id="ARBA00022989"/>
    </source>
</evidence>
<reference evidence="5 6" key="1">
    <citation type="submission" date="2017-08" db="EMBL/GenBank/DDBJ databases">
        <title>Infants hospitalized years apart are colonized by the same room-sourced microbial strains.</title>
        <authorList>
            <person name="Brooks B."/>
            <person name="Olm M.R."/>
            <person name="Firek B.A."/>
            <person name="Baker R."/>
            <person name="Thomas B.C."/>
            <person name="Morowitz M.J."/>
            <person name="Banfield J.F."/>
        </authorList>
    </citation>
    <scope>NUCLEOTIDE SEQUENCE [LARGE SCALE GENOMIC DNA]</scope>
    <source>
        <strain evidence="5">S2_005_002_R2_29</strain>
    </source>
</reference>
<feature type="transmembrane region" description="Helical" evidence="4">
    <location>
        <begin position="77"/>
        <end position="97"/>
    </location>
</feature>
<accession>A0A2W5Q0I9</accession>
<dbReference type="GO" id="GO:0022857">
    <property type="term" value="F:transmembrane transporter activity"/>
    <property type="evidence" value="ECO:0007669"/>
    <property type="project" value="InterPro"/>
</dbReference>
<keyword evidence="3 4" id="KW-0472">Membrane</keyword>
<feature type="transmembrane region" description="Helical" evidence="4">
    <location>
        <begin position="367"/>
        <end position="389"/>
    </location>
</feature>
<evidence type="ECO:0000313" key="5">
    <source>
        <dbReference type="EMBL" id="PZQ48283.1"/>
    </source>
</evidence>
<dbReference type="Gene3D" id="1.20.1250.20">
    <property type="entry name" value="MFS general substrate transporter like domains"/>
    <property type="match status" value="1"/>
</dbReference>
<proteinExistence type="predicted"/>
<gene>
    <name evidence="5" type="ORF">DI551_02005</name>
</gene>
<feature type="transmembrane region" description="Helical" evidence="4">
    <location>
        <begin position="280"/>
        <end position="297"/>
    </location>
</feature>
<keyword evidence="1 4" id="KW-0812">Transmembrane</keyword>
<feature type="transmembrane region" description="Helical" evidence="4">
    <location>
        <begin position="339"/>
        <end position="361"/>
    </location>
</feature>
<feature type="transmembrane region" description="Helical" evidence="4">
    <location>
        <begin position="142"/>
        <end position="161"/>
    </location>
</feature>
<keyword evidence="2 4" id="KW-1133">Transmembrane helix</keyword>
<dbReference type="InterPro" id="IPR011701">
    <property type="entry name" value="MFS"/>
</dbReference>
<feature type="transmembrane region" description="Helical" evidence="4">
    <location>
        <begin position="167"/>
        <end position="187"/>
    </location>
</feature>
<feature type="transmembrane region" description="Helical" evidence="4">
    <location>
        <begin position="103"/>
        <end position="121"/>
    </location>
</feature>
<evidence type="ECO:0000256" key="4">
    <source>
        <dbReference type="SAM" id="Phobius"/>
    </source>
</evidence>
<dbReference type="SUPFAM" id="SSF103473">
    <property type="entry name" value="MFS general substrate transporter"/>
    <property type="match status" value="1"/>
</dbReference>
<feature type="transmembrane region" description="Helical" evidence="4">
    <location>
        <begin position="208"/>
        <end position="230"/>
    </location>
</feature>
<feature type="transmembrane region" description="Helical" evidence="4">
    <location>
        <begin position="12"/>
        <end position="34"/>
    </location>
</feature>
<evidence type="ECO:0000313" key="6">
    <source>
        <dbReference type="Proteomes" id="UP000249417"/>
    </source>
</evidence>
<dbReference type="InterPro" id="IPR053160">
    <property type="entry name" value="MFS_DHA3_Transporter"/>
</dbReference>
<dbReference type="EMBL" id="QFQB01000006">
    <property type="protein sequence ID" value="PZQ48283.1"/>
    <property type="molecule type" value="Genomic_DNA"/>
</dbReference>
<evidence type="ECO:0000256" key="3">
    <source>
        <dbReference type="ARBA" id="ARBA00023136"/>
    </source>
</evidence>
<evidence type="ECO:0000256" key="1">
    <source>
        <dbReference type="ARBA" id="ARBA00022692"/>
    </source>
</evidence>
<dbReference type="PANTHER" id="PTHR23530">
    <property type="entry name" value="TRANSPORT PROTEIN-RELATED"/>
    <property type="match status" value="1"/>
</dbReference>
<feature type="transmembrane region" description="Helical" evidence="4">
    <location>
        <begin position="250"/>
        <end position="268"/>
    </location>
</feature>
<comment type="caution">
    <text evidence="5">The sequence shown here is derived from an EMBL/GenBank/DDBJ whole genome shotgun (WGS) entry which is preliminary data.</text>
</comment>
<dbReference type="Proteomes" id="UP000249417">
    <property type="component" value="Unassembled WGS sequence"/>
</dbReference>
<name>A0A2W5Q0I9_9BACT</name>
<dbReference type="PANTHER" id="PTHR23530:SF1">
    <property type="entry name" value="PERMEASE, MAJOR FACILITATOR SUPERFAMILY-RELATED"/>
    <property type="match status" value="1"/>
</dbReference>
<dbReference type="Pfam" id="PF07690">
    <property type="entry name" value="MFS_1"/>
    <property type="match status" value="1"/>
</dbReference>
<dbReference type="InterPro" id="IPR036259">
    <property type="entry name" value="MFS_trans_sf"/>
</dbReference>
<dbReference type="AlphaFoldDB" id="A0A2W5Q0I9"/>
<protein>
    <submittedName>
        <fullName evidence="5">MFS transporter</fullName>
    </submittedName>
</protein>
<feature type="transmembrane region" description="Helical" evidence="4">
    <location>
        <begin position="303"/>
        <end position="319"/>
    </location>
</feature>